<dbReference type="AlphaFoldDB" id="A0A067SFQ4"/>
<sequence length="206" mass="23068">MSTATLSVNAWGLSEKSKIRKKQLEKVHDTIANQPNDSDGRRKDASKAFETMEYTFLMEKSQKAAIAVNVKIQDLLDLFLPDAESNTSAGKIEIKLNDYIAELEEFAKTAFDGANRFLRLREAVVNVKEQLEKLNVDIQSFAGEICGLKEGLVNVHKLTASTGNADDDDEQADNKMVHALNYARYFKSNGWLRSREEILDPNPSLA</sequence>
<dbReference type="HOGENOM" id="CLU_061018_0_0_1"/>
<dbReference type="OrthoDB" id="3046926at2759"/>
<dbReference type="Proteomes" id="UP000027222">
    <property type="component" value="Unassembled WGS sequence"/>
</dbReference>
<evidence type="ECO:0000313" key="1">
    <source>
        <dbReference type="EMBL" id="KDR68832.1"/>
    </source>
</evidence>
<keyword evidence="2" id="KW-1185">Reference proteome</keyword>
<proteinExistence type="predicted"/>
<protein>
    <submittedName>
        <fullName evidence="1">Uncharacterized protein</fullName>
    </submittedName>
</protein>
<reference evidence="2" key="1">
    <citation type="journal article" date="2014" name="Proc. Natl. Acad. Sci. U.S.A.">
        <title>Extensive sampling of basidiomycete genomes demonstrates inadequacy of the white-rot/brown-rot paradigm for wood decay fungi.</title>
        <authorList>
            <person name="Riley R."/>
            <person name="Salamov A.A."/>
            <person name="Brown D.W."/>
            <person name="Nagy L.G."/>
            <person name="Floudas D."/>
            <person name="Held B.W."/>
            <person name="Levasseur A."/>
            <person name="Lombard V."/>
            <person name="Morin E."/>
            <person name="Otillar R."/>
            <person name="Lindquist E.A."/>
            <person name="Sun H."/>
            <person name="LaButti K.M."/>
            <person name="Schmutz J."/>
            <person name="Jabbour D."/>
            <person name="Luo H."/>
            <person name="Baker S.E."/>
            <person name="Pisabarro A.G."/>
            <person name="Walton J.D."/>
            <person name="Blanchette R.A."/>
            <person name="Henrissat B."/>
            <person name="Martin F."/>
            <person name="Cullen D."/>
            <person name="Hibbett D.S."/>
            <person name="Grigoriev I.V."/>
        </authorList>
    </citation>
    <scope>NUCLEOTIDE SEQUENCE [LARGE SCALE GENOMIC DNA]</scope>
    <source>
        <strain evidence="2">CBS 339.88</strain>
    </source>
</reference>
<evidence type="ECO:0000313" key="2">
    <source>
        <dbReference type="Proteomes" id="UP000027222"/>
    </source>
</evidence>
<accession>A0A067SFQ4</accession>
<gene>
    <name evidence="1" type="ORF">GALMADRAFT_1353212</name>
</gene>
<name>A0A067SFQ4_GALM3</name>
<dbReference type="EMBL" id="KL142405">
    <property type="protein sequence ID" value="KDR68832.1"/>
    <property type="molecule type" value="Genomic_DNA"/>
</dbReference>
<organism evidence="1 2">
    <name type="scientific">Galerina marginata (strain CBS 339.88)</name>
    <dbReference type="NCBI Taxonomy" id="685588"/>
    <lineage>
        <taxon>Eukaryota</taxon>
        <taxon>Fungi</taxon>
        <taxon>Dikarya</taxon>
        <taxon>Basidiomycota</taxon>
        <taxon>Agaricomycotina</taxon>
        <taxon>Agaricomycetes</taxon>
        <taxon>Agaricomycetidae</taxon>
        <taxon>Agaricales</taxon>
        <taxon>Agaricineae</taxon>
        <taxon>Strophariaceae</taxon>
        <taxon>Galerina</taxon>
    </lineage>
</organism>